<dbReference type="KEGG" id="nou:Natoc_3562"/>
<protein>
    <submittedName>
        <fullName evidence="1">LPS:glycosyltransferase</fullName>
    </submittedName>
</protein>
<keyword evidence="1" id="KW-0808">Transferase</keyword>
<dbReference type="HOGENOM" id="CLU_867716_0_0_2"/>
<sequence>MSSGVLYITAGKMYLEEAKESARILKAEMPDISISIVADRPPESELFDEYIELSEPNFGWLDKVENLSRTPYDKTVYFDSDVYVESEFSEIFDILDVFDVAMVPDPNQHPVLDSQYNAQTTEMYSGAGRTLTEFNAGVIAYRMTDSVNDCLDDWQELYDPDEHWSDQPSLRVALSRNDVRFYPLRTQYNYMPGLENLLSGEVKIVHNRLIDSPDLRPRYKDVPPSELQSVIAKVNSNAGIARVAYPALGHGGIESYHEIVVRPPTSPPERLYYSVKAHGLSATVRAYPPVSLVESLYRSITERGVETTTRAIARKLLGKS</sequence>
<gene>
    <name evidence="1" type="ORF">Natoc_3562</name>
</gene>
<dbReference type="eggNOG" id="ENOG502N5ER">
    <property type="taxonomic scope" value="Archaea"/>
</dbReference>
<dbReference type="Proteomes" id="UP000010878">
    <property type="component" value="Chromosome"/>
</dbReference>
<dbReference type="InterPro" id="IPR029044">
    <property type="entry name" value="Nucleotide-diphossugar_trans"/>
</dbReference>
<accession>L0K428</accession>
<dbReference type="GO" id="GO:0016740">
    <property type="term" value="F:transferase activity"/>
    <property type="evidence" value="ECO:0007669"/>
    <property type="project" value="UniProtKB-KW"/>
</dbReference>
<proteinExistence type="predicted"/>
<evidence type="ECO:0000313" key="1">
    <source>
        <dbReference type="EMBL" id="AGB39285.1"/>
    </source>
</evidence>
<name>L0K428_9EURY</name>
<dbReference type="AlphaFoldDB" id="L0K428"/>
<evidence type="ECO:0000313" key="2">
    <source>
        <dbReference type="Proteomes" id="UP000010878"/>
    </source>
</evidence>
<keyword evidence="2" id="KW-1185">Reference proteome</keyword>
<dbReference type="EMBL" id="CP003929">
    <property type="protein sequence ID" value="AGB39285.1"/>
    <property type="molecule type" value="Genomic_DNA"/>
</dbReference>
<organism evidence="1 2">
    <name type="scientific">Natronococcus occultus SP4</name>
    <dbReference type="NCBI Taxonomy" id="694430"/>
    <lineage>
        <taxon>Archaea</taxon>
        <taxon>Methanobacteriati</taxon>
        <taxon>Methanobacteriota</taxon>
        <taxon>Stenosarchaea group</taxon>
        <taxon>Halobacteria</taxon>
        <taxon>Halobacteriales</taxon>
        <taxon>Natrialbaceae</taxon>
        <taxon>Natronococcus</taxon>
    </lineage>
</organism>
<dbReference type="SUPFAM" id="SSF53448">
    <property type="entry name" value="Nucleotide-diphospho-sugar transferases"/>
    <property type="match status" value="1"/>
</dbReference>
<dbReference type="Gene3D" id="3.90.550.10">
    <property type="entry name" value="Spore Coat Polysaccharide Biosynthesis Protein SpsA, Chain A"/>
    <property type="match status" value="1"/>
</dbReference>
<reference evidence="1 2" key="1">
    <citation type="submission" date="2012-11" db="EMBL/GenBank/DDBJ databases">
        <title>FINISHED of Natronococcus occultus SP4, DSM 3396.</title>
        <authorList>
            <consortium name="DOE Joint Genome Institute"/>
            <person name="Eisen J."/>
            <person name="Huntemann M."/>
            <person name="Wei C.-L."/>
            <person name="Han J."/>
            <person name="Detter J.C."/>
            <person name="Han C."/>
            <person name="Tapia R."/>
            <person name="Chen A."/>
            <person name="Kyrpides N."/>
            <person name="Mavromatis K."/>
            <person name="Markowitz V."/>
            <person name="Szeto E."/>
            <person name="Ivanova N."/>
            <person name="Mikhailova N."/>
            <person name="Ovchinnikova G."/>
            <person name="Pagani I."/>
            <person name="Pati A."/>
            <person name="Goodwin L."/>
            <person name="Nordberg H.P."/>
            <person name="Cantor M.N."/>
            <person name="Hua S.X."/>
            <person name="Woyke T."/>
            <person name="Eisen J."/>
            <person name="Klenk H.-P."/>
            <person name="Klenk H.-P."/>
        </authorList>
    </citation>
    <scope>NUCLEOTIDE SEQUENCE [LARGE SCALE GENOMIC DNA]</scope>
    <source>
        <strain evidence="1 2">SP4</strain>
    </source>
</reference>